<sequence length="50" mass="5502">MNVLAYLIPVALAFGGAGLAMFFWAMRNGQFEDLDGAANRILIDDEEPKE</sequence>
<dbReference type="AlphaFoldDB" id="A0A246JT25"/>
<accession>A0A246JT25</accession>
<dbReference type="NCBIfam" id="TIGR00847">
    <property type="entry name" value="ccoS"/>
    <property type="match status" value="1"/>
</dbReference>
<organism evidence="2 3">
    <name type="scientific">Sphingopyxis bauzanensis</name>
    <dbReference type="NCBI Taxonomy" id="651663"/>
    <lineage>
        <taxon>Bacteria</taxon>
        <taxon>Pseudomonadati</taxon>
        <taxon>Pseudomonadota</taxon>
        <taxon>Alphaproteobacteria</taxon>
        <taxon>Sphingomonadales</taxon>
        <taxon>Sphingomonadaceae</taxon>
        <taxon>Sphingopyxis</taxon>
    </lineage>
</organism>
<proteinExistence type="predicted"/>
<gene>
    <name evidence="2" type="primary">ccoS</name>
    <name evidence="2" type="ORF">CDQ92_15270</name>
</gene>
<dbReference type="RefSeq" id="WP_088442176.1">
    <property type="nucleotide sequence ID" value="NZ_BMMC01000001.1"/>
</dbReference>
<dbReference type="InterPro" id="IPR004714">
    <property type="entry name" value="Cyt_oxidase_maturation_cbb3"/>
</dbReference>
<dbReference type="Proteomes" id="UP000197361">
    <property type="component" value="Unassembled WGS sequence"/>
</dbReference>
<feature type="transmembrane region" description="Helical" evidence="1">
    <location>
        <begin position="6"/>
        <end position="25"/>
    </location>
</feature>
<reference evidence="2 3" key="1">
    <citation type="journal article" date="2010" name="Int. J. Syst. Evol. Microbiol.">
        <title>Sphingopyxis bauzanensis sp. nov., a psychrophilic bacterium isolated from soil.</title>
        <authorList>
            <person name="Zhang D.C."/>
            <person name="Liu H.C."/>
            <person name="Xin Y.H."/>
            <person name="Zhou Y.G."/>
            <person name="Schinner F."/>
            <person name="Margesin R."/>
        </authorList>
    </citation>
    <scope>NUCLEOTIDE SEQUENCE [LARGE SCALE GENOMIC DNA]</scope>
    <source>
        <strain evidence="2 3">DSM 22271</strain>
    </source>
</reference>
<dbReference type="PANTHER" id="PTHR41532:SF1">
    <property type="entry name" value="FIXS PROTEIN"/>
    <property type="match status" value="1"/>
</dbReference>
<evidence type="ECO:0000256" key="1">
    <source>
        <dbReference type="SAM" id="Phobius"/>
    </source>
</evidence>
<evidence type="ECO:0000313" key="2">
    <source>
        <dbReference type="EMBL" id="OWQ96083.1"/>
    </source>
</evidence>
<keyword evidence="1" id="KW-0472">Membrane</keyword>
<keyword evidence="1" id="KW-0812">Transmembrane</keyword>
<dbReference type="Pfam" id="PF03597">
    <property type="entry name" value="FixS"/>
    <property type="match status" value="1"/>
</dbReference>
<dbReference type="PANTHER" id="PTHR41532">
    <property type="entry name" value="FIXS PROTEIN"/>
    <property type="match status" value="1"/>
</dbReference>
<protein>
    <submittedName>
        <fullName evidence="2">Cbb3-type cytochrome oxidase assembly protein CcoS</fullName>
    </submittedName>
</protein>
<comment type="caution">
    <text evidence="2">The sequence shown here is derived from an EMBL/GenBank/DDBJ whole genome shotgun (WGS) entry which is preliminary data.</text>
</comment>
<dbReference type="EMBL" id="NISK01000003">
    <property type="protein sequence ID" value="OWQ96083.1"/>
    <property type="molecule type" value="Genomic_DNA"/>
</dbReference>
<name>A0A246JT25_9SPHN</name>
<keyword evidence="3" id="KW-1185">Reference proteome</keyword>
<keyword evidence="1" id="KW-1133">Transmembrane helix</keyword>
<evidence type="ECO:0000313" key="3">
    <source>
        <dbReference type="Proteomes" id="UP000197361"/>
    </source>
</evidence>